<reference evidence="2" key="1">
    <citation type="submission" date="2021-11" db="EMBL/GenBank/DDBJ databases">
        <authorList>
            <consortium name="Genoscope - CEA"/>
            <person name="William W."/>
        </authorList>
    </citation>
    <scope>NUCLEOTIDE SEQUENCE</scope>
</reference>
<evidence type="ECO:0000313" key="3">
    <source>
        <dbReference type="Proteomes" id="UP000789595"/>
    </source>
</evidence>
<keyword evidence="3" id="KW-1185">Reference proteome</keyword>
<dbReference type="AlphaFoldDB" id="A0A8J2X5D7"/>
<organism evidence="2 3">
    <name type="scientific">Pelagomonas calceolata</name>
    <dbReference type="NCBI Taxonomy" id="35677"/>
    <lineage>
        <taxon>Eukaryota</taxon>
        <taxon>Sar</taxon>
        <taxon>Stramenopiles</taxon>
        <taxon>Ochrophyta</taxon>
        <taxon>Pelagophyceae</taxon>
        <taxon>Pelagomonadales</taxon>
        <taxon>Pelagomonadaceae</taxon>
        <taxon>Pelagomonas</taxon>
    </lineage>
</organism>
<feature type="signal peptide" evidence="1">
    <location>
        <begin position="1"/>
        <end position="16"/>
    </location>
</feature>
<dbReference type="EMBL" id="CAKKNE010000005">
    <property type="protein sequence ID" value="CAH0375776.1"/>
    <property type="molecule type" value="Genomic_DNA"/>
</dbReference>
<evidence type="ECO:0000313" key="2">
    <source>
        <dbReference type="EMBL" id="CAH0375776.1"/>
    </source>
</evidence>
<proteinExistence type="predicted"/>
<evidence type="ECO:0000256" key="1">
    <source>
        <dbReference type="SAM" id="SignalP"/>
    </source>
</evidence>
<sequence length="280" mass="29486">MPSCSAILFLAASTQALTKVAVLGPGDPWVSLNAAKTAHKQGLTSSVACNKPAEARKMLWGADLSSEDEAKIKVVEGAEGIGEILEDAEGLIISGAGFAGLTGNYCETVLRNAPACTSVAICVEAGKNADAVDAARKACADRQIPCSVLRVHELRGGGPGTNKGEELEDLGLSRQFYDTQFDFPKFQADEYADKFLLGVSAVAGDKPVNFFQKMKAANGIQRDDGVTNRAVVGRALVAALTCEPVDLTMNVEEGLRPVLLGDDDWAAWFAAPRKVSGELN</sequence>
<name>A0A8J2X5D7_9STRA</name>
<dbReference type="Proteomes" id="UP000789595">
    <property type="component" value="Unassembled WGS sequence"/>
</dbReference>
<protein>
    <submittedName>
        <fullName evidence="2">Uncharacterized protein</fullName>
    </submittedName>
</protein>
<keyword evidence="1" id="KW-0732">Signal</keyword>
<feature type="chain" id="PRO_5035301432" evidence="1">
    <location>
        <begin position="17"/>
        <end position="280"/>
    </location>
</feature>
<comment type="caution">
    <text evidence="2">The sequence shown here is derived from an EMBL/GenBank/DDBJ whole genome shotgun (WGS) entry which is preliminary data.</text>
</comment>
<gene>
    <name evidence="2" type="ORF">PECAL_5P03190</name>
</gene>
<accession>A0A8J2X5D7</accession>